<keyword evidence="10" id="KW-1185">Reference proteome</keyword>
<dbReference type="HOGENOM" id="CLU_003639_1_0_1"/>
<dbReference type="Proteomes" id="UP000030854">
    <property type="component" value="Unassembled WGS sequence"/>
</dbReference>
<evidence type="ECO:0000313" key="10">
    <source>
        <dbReference type="Proteomes" id="UP000030854"/>
    </source>
</evidence>
<protein>
    <submittedName>
        <fullName evidence="9">Putative dna repair protein</fullName>
    </submittedName>
</protein>
<comment type="subcellular location">
    <subcellularLocation>
        <location evidence="1">Nucleus</location>
    </subcellularLocation>
</comment>
<dbReference type="Gene3D" id="3.30.70.2460">
    <property type="entry name" value="Rad4, beta-hairpin domain BHD3"/>
    <property type="match status" value="1"/>
</dbReference>
<dbReference type="InterPro" id="IPR018327">
    <property type="entry name" value="BHD_2"/>
</dbReference>
<evidence type="ECO:0000259" key="8">
    <source>
        <dbReference type="SMART" id="SM01032"/>
    </source>
</evidence>
<dbReference type="Gene3D" id="3.30.60.290">
    <property type="entry name" value="Rad4, beta-hairpin domain BHD2"/>
    <property type="match status" value="1"/>
</dbReference>
<dbReference type="Pfam" id="PF10404">
    <property type="entry name" value="BHD_2"/>
    <property type="match status" value="1"/>
</dbReference>
<evidence type="ECO:0000256" key="3">
    <source>
        <dbReference type="ARBA" id="ARBA00022763"/>
    </source>
</evidence>
<dbReference type="InterPro" id="IPR038765">
    <property type="entry name" value="Papain-like_cys_pep_sf"/>
</dbReference>
<dbReference type="EMBL" id="JNVN01000210">
    <property type="protein sequence ID" value="KHJ35904.1"/>
    <property type="molecule type" value="Genomic_DNA"/>
</dbReference>
<dbReference type="Pfam" id="PF10405">
    <property type="entry name" value="BHD_3"/>
    <property type="match status" value="1"/>
</dbReference>
<dbReference type="Pfam" id="PF03835">
    <property type="entry name" value="Rad4"/>
    <property type="match status" value="1"/>
</dbReference>
<dbReference type="InterPro" id="IPR042488">
    <property type="entry name" value="Rad4_BHD3_sf"/>
</dbReference>
<dbReference type="PANTHER" id="PTHR12135:SF0">
    <property type="entry name" value="DNA REPAIR PROTEIN COMPLEMENTING XP-C CELLS"/>
    <property type="match status" value="1"/>
</dbReference>
<dbReference type="GO" id="GO:0003684">
    <property type="term" value="F:damaged DNA binding"/>
    <property type="evidence" value="ECO:0007669"/>
    <property type="project" value="InterPro"/>
</dbReference>
<evidence type="ECO:0000256" key="2">
    <source>
        <dbReference type="ARBA" id="ARBA00009525"/>
    </source>
</evidence>
<dbReference type="GO" id="GO:0005737">
    <property type="term" value="C:cytoplasm"/>
    <property type="evidence" value="ECO:0007669"/>
    <property type="project" value="TreeGrafter"/>
</dbReference>
<dbReference type="InterPro" id="IPR004583">
    <property type="entry name" value="DNA_repair_Rad4"/>
</dbReference>
<dbReference type="Gene3D" id="3.90.260.10">
    <property type="entry name" value="Transglutaminase-like"/>
    <property type="match status" value="1"/>
</dbReference>
<sequence length="853" mass="97555">MVNKRKLRVTSKVKDEIPNVYQEMLAEALPLQNKSSSTPLKRRKIRQQRSFDFTEPICDFDRAKKPGDLEFTRGREPIDARIKDENIENEDKVKDNLTDHNYQDIKDLSFHINESHLVEPTGTEPNLISPVTQQTMYREIDEDSDETDCDWENVGLGDDEIEEDTSSGKFATGDLELSLSKALTSQEKCNKQKRKGFNKEDRLLRLAIHKMHVLCLLSYLDLRNHWCNDIEVQDSLRPYITPDILRLLKPRSELSQFSRTESLKRGLTELVFLWKTKFCITERGIRRALWIDDEKNLQHLKVPDNIDSIIDKTGFYKAAAAPNLQGSRDLGAQLFCALLRSVEIETRLVCSLQPLPIKVGRPFRTYTPPKCVSEKKMLRNSKIDMEIPLSSSSRKLESDSNRSSLFLKPLHRLGHPNATDYHMPKISNTPPLPMPKTFEAKTLHESPHPIFWVEIFDKAHQKWIPVDPLVTQSVSRSRVFEPSASDRENNMSYVIAFDKEGYAKDVTRRYVKAYNGKTRKLRVESTSGGEKWWAKVMCLFSRGWCNNADQIENIELAAIESKEPMPKNIADFKGHSYFVLERHLHRNEILVNAKECGRIAAGRVATKGTQKKMEKVFRRKDVQVAKSANSWYQLGLVVKLGEQPIKTIQSNRKIQENNLDEVTFSKINLYLKEQTEVYLAPPVVNGLVPKNSFGNIDMFVPSMLPRGAAYIADKLASEAAKLLGIDYAHALTGFNFHGRHGTAILNGIVVAEEYSDAVRAIIEGFKDELIEAQEQIHSQIALRTWKRFIIALRIKQRVDSYQVQDEIANEDNLHHQQKAMCKNKIDNSSEVMGNQDIHNGDNNSIIEAGGFLV</sequence>
<dbReference type="InterPro" id="IPR036985">
    <property type="entry name" value="Transglutaminase-like_sf"/>
</dbReference>
<dbReference type="STRING" id="52586.A0A0B1PHA4"/>
<reference evidence="9 10" key="1">
    <citation type="journal article" date="2014" name="BMC Genomics">
        <title>Adaptive genomic structural variation in the grape powdery mildew pathogen, Erysiphe necator.</title>
        <authorList>
            <person name="Jones L."/>
            <person name="Riaz S."/>
            <person name="Morales-Cruz A."/>
            <person name="Amrine K.C."/>
            <person name="McGuire B."/>
            <person name="Gubler W.D."/>
            <person name="Walker M.A."/>
            <person name="Cantu D."/>
        </authorList>
    </citation>
    <scope>NUCLEOTIDE SEQUENCE [LARGE SCALE GENOMIC DNA]</scope>
    <source>
        <strain evidence="10">c</strain>
    </source>
</reference>
<organism evidence="9 10">
    <name type="scientific">Uncinula necator</name>
    <name type="common">Grape powdery mildew</name>
    <dbReference type="NCBI Taxonomy" id="52586"/>
    <lineage>
        <taxon>Eukaryota</taxon>
        <taxon>Fungi</taxon>
        <taxon>Dikarya</taxon>
        <taxon>Ascomycota</taxon>
        <taxon>Pezizomycotina</taxon>
        <taxon>Leotiomycetes</taxon>
        <taxon>Erysiphales</taxon>
        <taxon>Erysiphaceae</taxon>
        <taxon>Erysiphe</taxon>
    </lineage>
</organism>
<evidence type="ECO:0000259" key="7">
    <source>
        <dbReference type="SMART" id="SM01031"/>
    </source>
</evidence>
<dbReference type="SUPFAM" id="SSF54001">
    <property type="entry name" value="Cysteine proteinases"/>
    <property type="match status" value="1"/>
</dbReference>
<evidence type="ECO:0000256" key="1">
    <source>
        <dbReference type="ARBA" id="ARBA00004123"/>
    </source>
</evidence>
<evidence type="ECO:0000259" key="6">
    <source>
        <dbReference type="SMART" id="SM01030"/>
    </source>
</evidence>
<dbReference type="AlphaFoldDB" id="A0A0B1PHA4"/>
<keyword evidence="4" id="KW-0234">DNA repair</keyword>
<evidence type="ECO:0000256" key="5">
    <source>
        <dbReference type="ARBA" id="ARBA00023242"/>
    </source>
</evidence>
<dbReference type="GO" id="GO:0000111">
    <property type="term" value="C:nucleotide-excision repair factor 2 complex"/>
    <property type="evidence" value="ECO:0007669"/>
    <property type="project" value="TreeGrafter"/>
</dbReference>
<dbReference type="GO" id="GO:0003697">
    <property type="term" value="F:single-stranded DNA binding"/>
    <property type="evidence" value="ECO:0007669"/>
    <property type="project" value="TreeGrafter"/>
</dbReference>
<name>A0A0B1PHA4_UNCNE</name>
<evidence type="ECO:0000256" key="4">
    <source>
        <dbReference type="ARBA" id="ARBA00023204"/>
    </source>
</evidence>
<feature type="domain" description="Rad4 beta-hairpin" evidence="6">
    <location>
        <begin position="561"/>
        <end position="623"/>
    </location>
</feature>
<dbReference type="GO" id="GO:0006298">
    <property type="term" value="P:mismatch repair"/>
    <property type="evidence" value="ECO:0007669"/>
    <property type="project" value="TreeGrafter"/>
</dbReference>
<dbReference type="SMART" id="SM01030">
    <property type="entry name" value="BHD_1"/>
    <property type="match status" value="1"/>
</dbReference>
<gene>
    <name evidence="9" type="ORF">EV44_g0764</name>
</gene>
<dbReference type="InterPro" id="IPR018326">
    <property type="entry name" value="Rad4_beta-hairpin_dom1"/>
</dbReference>
<comment type="similarity">
    <text evidence="2">Belongs to the XPC family.</text>
</comment>
<dbReference type="InterPro" id="IPR018328">
    <property type="entry name" value="Rad4_beta-hairpin_dom3"/>
</dbReference>
<dbReference type="SMART" id="SM01031">
    <property type="entry name" value="BHD_2"/>
    <property type="match status" value="1"/>
</dbReference>
<proteinExistence type="inferred from homology"/>
<dbReference type="SMART" id="SM01032">
    <property type="entry name" value="BHD_3"/>
    <property type="match status" value="1"/>
</dbReference>
<dbReference type="PANTHER" id="PTHR12135">
    <property type="entry name" value="DNA REPAIR PROTEIN XP-C / RAD4"/>
    <property type="match status" value="1"/>
</dbReference>
<dbReference type="InterPro" id="IPR018325">
    <property type="entry name" value="Rad4/PNGase_transGLS-fold"/>
</dbReference>
<feature type="domain" description="Rad4 beta-hairpin" evidence="8">
    <location>
        <begin position="688"/>
        <end position="762"/>
    </location>
</feature>
<keyword evidence="3" id="KW-0227">DNA damage</keyword>
<dbReference type="GO" id="GO:0006289">
    <property type="term" value="P:nucleotide-excision repair"/>
    <property type="evidence" value="ECO:0007669"/>
    <property type="project" value="InterPro"/>
</dbReference>
<dbReference type="Gene3D" id="2.20.20.110">
    <property type="entry name" value="Rad4, beta-hairpin domain BHD1"/>
    <property type="match status" value="1"/>
</dbReference>
<dbReference type="Pfam" id="PF10403">
    <property type="entry name" value="BHD_1"/>
    <property type="match status" value="1"/>
</dbReference>
<comment type="caution">
    <text evidence="9">The sequence shown here is derived from an EMBL/GenBank/DDBJ whole genome shotgun (WGS) entry which is preliminary data.</text>
</comment>
<feature type="domain" description="Rad4 beta-hairpin" evidence="7">
    <location>
        <begin position="625"/>
        <end position="681"/>
    </location>
</feature>
<accession>A0A0B1PHA4</accession>
<dbReference type="GO" id="GO:0071942">
    <property type="term" value="C:XPC complex"/>
    <property type="evidence" value="ECO:0007669"/>
    <property type="project" value="TreeGrafter"/>
</dbReference>
<dbReference type="OMA" id="IPEWLMS"/>
<evidence type="ECO:0000313" key="9">
    <source>
        <dbReference type="EMBL" id="KHJ35904.1"/>
    </source>
</evidence>
<keyword evidence="5" id="KW-0539">Nucleus</keyword>